<protein>
    <recommendedName>
        <fullName evidence="3">DDE Tnp4 domain-containing protein</fullName>
    </recommendedName>
</protein>
<evidence type="ECO:0000256" key="1">
    <source>
        <dbReference type="ARBA" id="ARBA00001968"/>
    </source>
</evidence>
<accession>A0AAV8WKA5</accession>
<feature type="domain" description="DDE Tnp4" evidence="3">
    <location>
        <begin position="25"/>
        <end position="103"/>
    </location>
</feature>
<evidence type="ECO:0000256" key="2">
    <source>
        <dbReference type="ARBA" id="ARBA00022723"/>
    </source>
</evidence>
<dbReference type="AlphaFoldDB" id="A0AAV8WKA5"/>
<dbReference type="Pfam" id="PF13359">
    <property type="entry name" value="DDE_Tnp_4"/>
    <property type="match status" value="1"/>
</dbReference>
<keyword evidence="2" id="KW-0479">Metal-binding</keyword>
<proteinExistence type="predicted"/>
<dbReference type="EMBL" id="JANEYF010005793">
    <property type="protein sequence ID" value="KAJ8926722.1"/>
    <property type="molecule type" value="Genomic_DNA"/>
</dbReference>
<organism evidence="4 5">
    <name type="scientific">Rhamnusium bicolor</name>
    <dbReference type="NCBI Taxonomy" id="1586634"/>
    <lineage>
        <taxon>Eukaryota</taxon>
        <taxon>Metazoa</taxon>
        <taxon>Ecdysozoa</taxon>
        <taxon>Arthropoda</taxon>
        <taxon>Hexapoda</taxon>
        <taxon>Insecta</taxon>
        <taxon>Pterygota</taxon>
        <taxon>Neoptera</taxon>
        <taxon>Endopterygota</taxon>
        <taxon>Coleoptera</taxon>
        <taxon>Polyphaga</taxon>
        <taxon>Cucujiformia</taxon>
        <taxon>Chrysomeloidea</taxon>
        <taxon>Cerambycidae</taxon>
        <taxon>Lepturinae</taxon>
        <taxon>Rhagiini</taxon>
        <taxon>Rhamnusium</taxon>
    </lineage>
</organism>
<keyword evidence="5" id="KW-1185">Reference proteome</keyword>
<dbReference type="GO" id="GO:0046872">
    <property type="term" value="F:metal ion binding"/>
    <property type="evidence" value="ECO:0007669"/>
    <property type="project" value="UniProtKB-KW"/>
</dbReference>
<dbReference type="InterPro" id="IPR027806">
    <property type="entry name" value="HARBI1_dom"/>
</dbReference>
<gene>
    <name evidence="4" type="ORF">NQ314_020838</name>
</gene>
<comment type="cofactor">
    <cofactor evidence="1">
        <name>a divalent metal cation</name>
        <dbReference type="ChEBI" id="CHEBI:60240"/>
    </cofactor>
</comment>
<reference evidence="4" key="1">
    <citation type="journal article" date="2023" name="Insect Mol. Biol.">
        <title>Genome sequencing provides insights into the evolution of gene families encoding plant cell wall-degrading enzymes in longhorned beetles.</title>
        <authorList>
            <person name="Shin N.R."/>
            <person name="Okamura Y."/>
            <person name="Kirsch R."/>
            <person name="Pauchet Y."/>
        </authorList>
    </citation>
    <scope>NUCLEOTIDE SEQUENCE</scope>
    <source>
        <strain evidence="4">RBIC_L_NR</strain>
    </source>
</reference>
<evidence type="ECO:0000313" key="4">
    <source>
        <dbReference type="EMBL" id="KAJ8926722.1"/>
    </source>
</evidence>
<evidence type="ECO:0000313" key="5">
    <source>
        <dbReference type="Proteomes" id="UP001162156"/>
    </source>
</evidence>
<name>A0AAV8WKA5_9CUCU</name>
<comment type="caution">
    <text evidence="4">The sequence shown here is derived from an EMBL/GenBank/DDBJ whole genome shotgun (WGS) entry which is preliminary data.</text>
</comment>
<evidence type="ECO:0000259" key="3">
    <source>
        <dbReference type="Pfam" id="PF13359"/>
    </source>
</evidence>
<sequence>MTTHQLNLPEPSSLPGEPDSEAFPYYFVGDEAFPLMENLMRPYPRRQLTDEKRIYNYRISRGRRSVECAFGMMVSKFRVLETPISCKIDNVDVIIKALCVLHNFVRKQDGTLSIPAFEHPRETIIEIPIVNNVQPDRSRPSNQAINMGNRLC</sequence>
<dbReference type="Proteomes" id="UP001162156">
    <property type="component" value="Unassembled WGS sequence"/>
</dbReference>